<dbReference type="NCBIfam" id="TIGR01489">
    <property type="entry name" value="DKMTPPase-SF"/>
    <property type="match status" value="2"/>
</dbReference>
<dbReference type="OrthoDB" id="10267182at2759"/>
<dbReference type="NCBIfam" id="TIGR01488">
    <property type="entry name" value="HAD-SF-IB"/>
    <property type="match status" value="1"/>
</dbReference>
<name>A0A8J9VDP4_BRALA</name>
<dbReference type="EMBL" id="OV696695">
    <property type="protein sequence ID" value="CAH1237919.1"/>
    <property type="molecule type" value="Genomic_DNA"/>
</dbReference>
<sequence>MASSNKEKVLAVFDFDRTIIDCNSDDWVAKLCPGGEPPKEIWDKYRQGIFMEAVEDLLKHLHDNGVSSQDILDVMRKAPYTHGMKDVLKFIGKNRDVFDCIVMSGTNELFLEAALKADEVDREVVSKIYTNYGHIDDKCDHSSSLEFLEHFLQYLPNNGVTPKHTLKFMAEAPYTDGMEDVLKFIGKNRDKFDCVIASAANTLFIEATLKARGLEHAVNKIYSNHGHVDDKGRIHVWAYHKHECTICSADICKGALLSEYVREQAQKGMTYAKVVYVGDGRNDICPCKGLGCSDVVMPRKGYKLLEIIEALTPENRLNAKVIPWEQGSDVLAVLESCL</sequence>
<dbReference type="PANTHER" id="PTHR20889">
    <property type="entry name" value="PHOSPHATASE, ORPHAN 1, 2"/>
    <property type="match status" value="1"/>
</dbReference>
<reference evidence="7" key="1">
    <citation type="submission" date="2022-01" db="EMBL/GenBank/DDBJ databases">
        <authorList>
            <person name="Braso-Vives M."/>
        </authorList>
    </citation>
    <scope>NUCLEOTIDE SEQUENCE</scope>
</reference>
<dbReference type="Proteomes" id="UP000838412">
    <property type="component" value="Chromosome 10"/>
</dbReference>
<keyword evidence="8" id="KW-1185">Reference proteome</keyword>
<gene>
    <name evidence="7" type="primary">PHOSPHO2</name>
    <name evidence="7" type="ORF">BLAG_LOCUS2704</name>
</gene>
<keyword evidence="3 6" id="KW-0479">Metal-binding</keyword>
<dbReference type="Gene3D" id="3.40.50.1000">
    <property type="entry name" value="HAD superfamily/HAD-like"/>
    <property type="match status" value="2"/>
</dbReference>
<dbReference type="InterPro" id="IPR023214">
    <property type="entry name" value="HAD_sf"/>
</dbReference>
<keyword evidence="4" id="KW-0378">Hydrolase</keyword>
<dbReference type="InterPro" id="IPR006384">
    <property type="entry name" value="HAD_hydro_PyrdxlP_Pase-like"/>
</dbReference>
<proteinExistence type="inferred from homology"/>
<dbReference type="SUPFAM" id="SSF56784">
    <property type="entry name" value="HAD-like"/>
    <property type="match status" value="2"/>
</dbReference>
<organism evidence="7 8">
    <name type="scientific">Branchiostoma lanceolatum</name>
    <name type="common">Common lancelet</name>
    <name type="synonym">Amphioxus lanceolatum</name>
    <dbReference type="NCBI Taxonomy" id="7740"/>
    <lineage>
        <taxon>Eukaryota</taxon>
        <taxon>Metazoa</taxon>
        <taxon>Chordata</taxon>
        <taxon>Cephalochordata</taxon>
        <taxon>Leptocardii</taxon>
        <taxon>Amphioxiformes</taxon>
        <taxon>Branchiostomatidae</taxon>
        <taxon>Branchiostoma</taxon>
    </lineage>
</organism>
<dbReference type="GO" id="GO:0046872">
    <property type="term" value="F:metal ion binding"/>
    <property type="evidence" value="ECO:0007669"/>
    <property type="project" value="UniProtKB-KW"/>
</dbReference>
<protein>
    <submittedName>
        <fullName evidence="7">PHOSPHO2 protein</fullName>
    </submittedName>
</protein>
<dbReference type="PIRSF" id="PIRSF031051">
    <property type="entry name" value="PyrdxlP_Pase_PHOSPHO2"/>
    <property type="match status" value="1"/>
</dbReference>
<accession>A0A8J9VDP4</accession>
<comment type="cofactor">
    <cofactor evidence="1 6">
        <name>Mg(2+)</name>
        <dbReference type="ChEBI" id="CHEBI:18420"/>
    </cofactor>
</comment>
<comment type="similarity">
    <text evidence="2">Belongs to the HAD-like hydrolase superfamily. PHOSPHO family.</text>
</comment>
<dbReference type="Pfam" id="PF06888">
    <property type="entry name" value="Put_Phosphatase"/>
    <property type="match status" value="2"/>
</dbReference>
<feature type="binding site" evidence="6">
    <location>
        <position position="279"/>
    </location>
    <ligand>
        <name>Mg(2+)</name>
        <dbReference type="ChEBI" id="CHEBI:18420"/>
    </ligand>
</feature>
<evidence type="ECO:0000256" key="3">
    <source>
        <dbReference type="ARBA" id="ARBA00022723"/>
    </source>
</evidence>
<evidence type="ECO:0000313" key="7">
    <source>
        <dbReference type="EMBL" id="CAH1237919.1"/>
    </source>
</evidence>
<dbReference type="InterPro" id="IPR016965">
    <property type="entry name" value="Pase_PHOSPHO-typ"/>
</dbReference>
<evidence type="ECO:0000313" key="8">
    <source>
        <dbReference type="Proteomes" id="UP000838412"/>
    </source>
</evidence>
<dbReference type="PANTHER" id="PTHR20889:SF12">
    <property type="entry name" value="LP01149P"/>
    <property type="match status" value="1"/>
</dbReference>
<evidence type="ECO:0000256" key="5">
    <source>
        <dbReference type="ARBA" id="ARBA00022842"/>
    </source>
</evidence>
<evidence type="ECO:0000256" key="1">
    <source>
        <dbReference type="ARBA" id="ARBA00001946"/>
    </source>
</evidence>
<evidence type="ECO:0000256" key="2">
    <source>
        <dbReference type="ARBA" id="ARBA00008541"/>
    </source>
</evidence>
<keyword evidence="5 6" id="KW-0460">Magnesium</keyword>
<dbReference type="GO" id="GO:0016791">
    <property type="term" value="F:phosphatase activity"/>
    <property type="evidence" value="ECO:0007669"/>
    <property type="project" value="InterPro"/>
</dbReference>
<dbReference type="InterPro" id="IPR036412">
    <property type="entry name" value="HAD-like_sf"/>
</dbReference>
<evidence type="ECO:0000256" key="6">
    <source>
        <dbReference type="PIRSR" id="PIRSR031051-3"/>
    </source>
</evidence>
<evidence type="ECO:0000256" key="4">
    <source>
        <dbReference type="ARBA" id="ARBA00022801"/>
    </source>
</evidence>
<dbReference type="AlphaFoldDB" id="A0A8J9VDP4"/>